<name>A0A9P5D180_9HYPO</name>
<proteinExistence type="predicted"/>
<feature type="transmembrane region" description="Helical" evidence="1">
    <location>
        <begin position="224"/>
        <end position="245"/>
    </location>
</feature>
<dbReference type="GeneID" id="55970943"/>
<feature type="transmembrane region" description="Helical" evidence="1">
    <location>
        <begin position="182"/>
        <end position="204"/>
    </location>
</feature>
<dbReference type="InterPro" id="IPR056119">
    <property type="entry name" value="DUF7702"/>
</dbReference>
<feature type="transmembrane region" description="Helical" evidence="1">
    <location>
        <begin position="43"/>
        <end position="60"/>
    </location>
</feature>
<dbReference type="OrthoDB" id="2560628at2759"/>
<evidence type="ECO:0000313" key="3">
    <source>
        <dbReference type="EMBL" id="KAF4119585.1"/>
    </source>
</evidence>
<organism evidence="3 4">
    <name type="scientific">Geosmithia morbida</name>
    <dbReference type="NCBI Taxonomy" id="1094350"/>
    <lineage>
        <taxon>Eukaryota</taxon>
        <taxon>Fungi</taxon>
        <taxon>Dikarya</taxon>
        <taxon>Ascomycota</taxon>
        <taxon>Pezizomycotina</taxon>
        <taxon>Sordariomycetes</taxon>
        <taxon>Hypocreomycetidae</taxon>
        <taxon>Hypocreales</taxon>
        <taxon>Bionectriaceae</taxon>
        <taxon>Geosmithia</taxon>
    </lineage>
</organism>
<protein>
    <recommendedName>
        <fullName evidence="2">DUF7702 domain-containing protein</fullName>
    </recommendedName>
</protein>
<evidence type="ECO:0000313" key="4">
    <source>
        <dbReference type="Proteomes" id="UP000749293"/>
    </source>
</evidence>
<gene>
    <name evidence="3" type="ORF">GMORB2_4715</name>
</gene>
<evidence type="ECO:0000256" key="1">
    <source>
        <dbReference type="SAM" id="Phobius"/>
    </source>
</evidence>
<keyword evidence="1" id="KW-0472">Membrane</keyword>
<feature type="domain" description="DUF7702" evidence="2">
    <location>
        <begin position="18"/>
        <end position="246"/>
    </location>
</feature>
<keyword evidence="4" id="KW-1185">Reference proteome</keyword>
<keyword evidence="1" id="KW-1133">Transmembrane helix</keyword>
<feature type="transmembrane region" description="Helical" evidence="1">
    <location>
        <begin position="80"/>
        <end position="102"/>
    </location>
</feature>
<keyword evidence="1" id="KW-0812">Transmembrane</keyword>
<dbReference type="Proteomes" id="UP000749293">
    <property type="component" value="Unassembled WGS sequence"/>
</dbReference>
<dbReference type="PANTHER" id="PTHR42109:SF3">
    <property type="entry name" value="INTEGRAL MEMBRANE PROTEIN (AFU_ORTHOLOGUE AFUA_5G00100)"/>
    <property type="match status" value="1"/>
</dbReference>
<feature type="transmembrane region" description="Helical" evidence="1">
    <location>
        <begin position="15"/>
        <end position="36"/>
    </location>
</feature>
<comment type="caution">
    <text evidence="3">The sequence shown here is derived from an EMBL/GenBank/DDBJ whole genome shotgun (WGS) entry which is preliminary data.</text>
</comment>
<dbReference type="PANTHER" id="PTHR42109">
    <property type="entry name" value="UNPLACED GENOMIC SCAFFOLD UM_SCAF_CONTIG_1.265, WHOLE GENOME SHOTGUN SEQUENCE"/>
    <property type="match status" value="1"/>
</dbReference>
<accession>A0A9P5D180</accession>
<dbReference type="RefSeq" id="XP_035318237.1">
    <property type="nucleotide sequence ID" value="XM_035466689.1"/>
</dbReference>
<dbReference type="AlphaFoldDB" id="A0A9P5D180"/>
<evidence type="ECO:0000259" key="2">
    <source>
        <dbReference type="Pfam" id="PF24800"/>
    </source>
</evidence>
<reference evidence="3" key="1">
    <citation type="submission" date="2020-03" db="EMBL/GenBank/DDBJ databases">
        <title>Site-based positive gene gene selection in Geosmithia morbida across the United States reveals a broad range of putative effectors and factors for local host and environmental adapation.</title>
        <authorList>
            <person name="Onufrak A."/>
            <person name="Murdoch R.W."/>
            <person name="Gazis R."/>
            <person name="Huff M."/>
            <person name="Staton M."/>
            <person name="Klingeman W."/>
            <person name="Hadziabdic D."/>
        </authorList>
    </citation>
    <scope>NUCLEOTIDE SEQUENCE</scope>
    <source>
        <strain evidence="3">1262</strain>
    </source>
</reference>
<sequence>MAGSAIHIAPPSADVINLAIASIVIHSILLPVAAWITWSHGKTGMLCWPIFLSFFALQFLSDGWQISVRDKPNVPNAVSIFTNAGIMTCLAFGIVGIVFEATPWVNRGFLGLTHLANTVGITLATYGGSPSEKKHGQVASSILNKTGNCLIIFVLAVLGIWVALIAKSVLRYPNHPHVRHAKIMLITASLGWPFQTIRTIYSATYAFDRIPDLDPVMGSFTTKLVLIFGLQLIVTLVLIAGGWLTKDVNKNKALRVRSHELELEALNN</sequence>
<dbReference type="Pfam" id="PF24800">
    <property type="entry name" value="DUF7702"/>
    <property type="match status" value="1"/>
</dbReference>
<dbReference type="EMBL" id="JAANYQ010000023">
    <property type="protein sequence ID" value="KAF4119585.1"/>
    <property type="molecule type" value="Genomic_DNA"/>
</dbReference>
<feature type="transmembrane region" description="Helical" evidence="1">
    <location>
        <begin position="149"/>
        <end position="170"/>
    </location>
</feature>
<feature type="transmembrane region" description="Helical" evidence="1">
    <location>
        <begin position="109"/>
        <end position="129"/>
    </location>
</feature>